<name>A0A101LUI0_PICGL</name>
<geneLocation type="mitochondrion" evidence="2"/>
<gene>
    <name evidence="2" type="ORF">ABT39_MTgene2435</name>
</gene>
<feature type="transmembrane region" description="Helical" evidence="1">
    <location>
        <begin position="76"/>
        <end position="94"/>
    </location>
</feature>
<proteinExistence type="predicted"/>
<evidence type="ECO:0000256" key="1">
    <source>
        <dbReference type="SAM" id="Phobius"/>
    </source>
</evidence>
<sequence length="99" mass="10499">MVAAYSLAFTTIGGAIHTIPASPAFVSTEALGAANDARVDKLLPQWVFQRALLEGMLGNKLGREGMLSGVMVQGKGWMLLAFTLFINNIAFLGGHKLGH</sequence>
<keyword evidence="1" id="KW-0812">Transmembrane</keyword>
<keyword evidence="1" id="KW-1133">Transmembrane helix</keyword>
<keyword evidence="1" id="KW-0472">Membrane</keyword>
<accession>A0A101LUI0</accession>
<organism evidence="2">
    <name type="scientific">Picea glauca</name>
    <name type="common">White spruce</name>
    <name type="synonym">Pinus glauca</name>
    <dbReference type="NCBI Taxonomy" id="3330"/>
    <lineage>
        <taxon>Eukaryota</taxon>
        <taxon>Viridiplantae</taxon>
        <taxon>Streptophyta</taxon>
        <taxon>Embryophyta</taxon>
        <taxon>Tracheophyta</taxon>
        <taxon>Spermatophyta</taxon>
        <taxon>Pinopsida</taxon>
        <taxon>Pinidae</taxon>
        <taxon>Conifers I</taxon>
        <taxon>Pinales</taxon>
        <taxon>Pinaceae</taxon>
        <taxon>Picea</taxon>
    </lineage>
</organism>
<keyword evidence="2" id="KW-0496">Mitochondrion</keyword>
<reference evidence="2" key="1">
    <citation type="journal article" date="2015" name="Genome Biol. Evol.">
        <title>Organellar Genomes of White Spruce (Picea glauca): Assembly and Annotation.</title>
        <authorList>
            <person name="Jackman S.D."/>
            <person name="Warren R.L."/>
            <person name="Gibb E.A."/>
            <person name="Vandervalk B.P."/>
            <person name="Mohamadi H."/>
            <person name="Chu J."/>
            <person name="Raymond A."/>
            <person name="Pleasance S."/>
            <person name="Coope R."/>
            <person name="Wildung M.R."/>
            <person name="Ritland C.E."/>
            <person name="Bousquet J."/>
            <person name="Jones S.J."/>
            <person name="Bohlmann J."/>
            <person name="Birol I."/>
        </authorList>
    </citation>
    <scope>NUCLEOTIDE SEQUENCE [LARGE SCALE GENOMIC DNA]</scope>
    <source>
        <tissue evidence="2">Flushing bud</tissue>
    </source>
</reference>
<protein>
    <submittedName>
        <fullName evidence="2">Uncharacterized protein</fullName>
    </submittedName>
</protein>
<dbReference type="AlphaFoldDB" id="A0A101LUI0"/>
<comment type="caution">
    <text evidence="2">The sequence shown here is derived from an EMBL/GenBank/DDBJ whole genome shotgun (WGS) entry which is preliminary data.</text>
</comment>
<dbReference type="EMBL" id="LKAM01000017">
    <property type="protein sequence ID" value="KUM45599.1"/>
    <property type="molecule type" value="Genomic_DNA"/>
</dbReference>
<evidence type="ECO:0000313" key="2">
    <source>
        <dbReference type="EMBL" id="KUM45599.1"/>
    </source>
</evidence>